<reference evidence="1 3" key="1">
    <citation type="journal article" date="2011" name="Nature">
        <title>The Medicago genome provides insight into the evolution of rhizobial symbioses.</title>
        <authorList>
            <person name="Young N.D."/>
            <person name="Debelle F."/>
            <person name="Oldroyd G.E."/>
            <person name="Geurts R."/>
            <person name="Cannon S.B."/>
            <person name="Udvardi M.K."/>
            <person name="Benedito V.A."/>
            <person name="Mayer K.F."/>
            <person name="Gouzy J."/>
            <person name="Schoof H."/>
            <person name="Van de Peer Y."/>
            <person name="Proost S."/>
            <person name="Cook D.R."/>
            <person name="Meyers B.C."/>
            <person name="Spannagl M."/>
            <person name="Cheung F."/>
            <person name="De Mita S."/>
            <person name="Krishnakumar V."/>
            <person name="Gundlach H."/>
            <person name="Zhou S."/>
            <person name="Mudge J."/>
            <person name="Bharti A.K."/>
            <person name="Murray J.D."/>
            <person name="Naoumkina M.A."/>
            <person name="Rosen B."/>
            <person name="Silverstein K.A."/>
            <person name="Tang H."/>
            <person name="Rombauts S."/>
            <person name="Zhao P.X."/>
            <person name="Zhou P."/>
            <person name="Barbe V."/>
            <person name="Bardou P."/>
            <person name="Bechner M."/>
            <person name="Bellec A."/>
            <person name="Berger A."/>
            <person name="Berges H."/>
            <person name="Bidwell S."/>
            <person name="Bisseling T."/>
            <person name="Choisne N."/>
            <person name="Couloux A."/>
            <person name="Denny R."/>
            <person name="Deshpande S."/>
            <person name="Dai X."/>
            <person name="Doyle J.J."/>
            <person name="Dudez A.M."/>
            <person name="Farmer A.D."/>
            <person name="Fouteau S."/>
            <person name="Franken C."/>
            <person name="Gibelin C."/>
            <person name="Gish J."/>
            <person name="Goldstein S."/>
            <person name="Gonzalez A.J."/>
            <person name="Green P.J."/>
            <person name="Hallab A."/>
            <person name="Hartog M."/>
            <person name="Hua A."/>
            <person name="Humphray S.J."/>
            <person name="Jeong D.H."/>
            <person name="Jing Y."/>
            <person name="Jocker A."/>
            <person name="Kenton S.M."/>
            <person name="Kim D.J."/>
            <person name="Klee K."/>
            <person name="Lai H."/>
            <person name="Lang C."/>
            <person name="Lin S."/>
            <person name="Macmil S.L."/>
            <person name="Magdelenat G."/>
            <person name="Matthews L."/>
            <person name="McCorrison J."/>
            <person name="Monaghan E.L."/>
            <person name="Mun J.H."/>
            <person name="Najar F.Z."/>
            <person name="Nicholson C."/>
            <person name="Noirot C."/>
            <person name="O'Bleness M."/>
            <person name="Paule C.R."/>
            <person name="Poulain J."/>
            <person name="Prion F."/>
            <person name="Qin B."/>
            <person name="Qu C."/>
            <person name="Retzel E.F."/>
            <person name="Riddle C."/>
            <person name="Sallet E."/>
            <person name="Samain S."/>
            <person name="Samson N."/>
            <person name="Sanders I."/>
            <person name="Saurat O."/>
            <person name="Scarpelli C."/>
            <person name="Schiex T."/>
            <person name="Segurens B."/>
            <person name="Severin A.J."/>
            <person name="Sherrier D.J."/>
            <person name="Shi R."/>
            <person name="Sims S."/>
            <person name="Singer S.R."/>
            <person name="Sinharoy S."/>
            <person name="Sterck L."/>
            <person name="Viollet A."/>
            <person name="Wang B.B."/>
            <person name="Wang K."/>
            <person name="Wang M."/>
            <person name="Wang X."/>
            <person name="Warfsmann J."/>
            <person name="Weissenbach J."/>
            <person name="White D.D."/>
            <person name="White J.D."/>
            <person name="Wiley G.B."/>
            <person name="Wincker P."/>
            <person name="Xing Y."/>
            <person name="Yang L."/>
            <person name="Yao Z."/>
            <person name="Ying F."/>
            <person name="Zhai J."/>
            <person name="Zhou L."/>
            <person name="Zuber A."/>
            <person name="Denarie J."/>
            <person name="Dixon R.A."/>
            <person name="May G.D."/>
            <person name="Schwartz D.C."/>
            <person name="Rogers J."/>
            <person name="Quetier F."/>
            <person name="Town C.D."/>
            <person name="Roe B.A."/>
        </authorList>
    </citation>
    <scope>NUCLEOTIDE SEQUENCE [LARGE SCALE GENOMIC DNA]</scope>
    <source>
        <strain evidence="1">A17</strain>
        <strain evidence="2 3">cv. Jemalong A17</strain>
    </source>
</reference>
<evidence type="ECO:0000313" key="2">
    <source>
        <dbReference type="EnsemblPlants" id="AES61464"/>
    </source>
</evidence>
<dbReference type="Proteomes" id="UP000002051">
    <property type="component" value="Unassembled WGS sequence"/>
</dbReference>
<keyword evidence="3" id="KW-1185">Reference proteome</keyword>
<proteinExistence type="predicted"/>
<dbReference type="HOGENOM" id="CLU_3053335_0_0_1"/>
<dbReference type="EnsemblPlants" id="AES61464">
    <property type="protein sequence ID" value="AES61464"/>
    <property type="gene ID" value="MTR_1g083980"/>
</dbReference>
<reference evidence="2" key="3">
    <citation type="submission" date="2015-04" db="UniProtKB">
        <authorList>
            <consortium name="EnsemblPlants"/>
        </authorList>
    </citation>
    <scope>IDENTIFICATION</scope>
    <source>
        <strain evidence="2">cv. Jemalong A17</strain>
    </source>
</reference>
<organism evidence="1 3">
    <name type="scientific">Medicago truncatula</name>
    <name type="common">Barrel medic</name>
    <name type="synonym">Medicago tribuloides</name>
    <dbReference type="NCBI Taxonomy" id="3880"/>
    <lineage>
        <taxon>Eukaryota</taxon>
        <taxon>Viridiplantae</taxon>
        <taxon>Streptophyta</taxon>
        <taxon>Embryophyta</taxon>
        <taxon>Tracheophyta</taxon>
        <taxon>Spermatophyta</taxon>
        <taxon>Magnoliopsida</taxon>
        <taxon>eudicotyledons</taxon>
        <taxon>Gunneridae</taxon>
        <taxon>Pentapetalae</taxon>
        <taxon>rosids</taxon>
        <taxon>fabids</taxon>
        <taxon>Fabales</taxon>
        <taxon>Fabaceae</taxon>
        <taxon>Papilionoideae</taxon>
        <taxon>50 kb inversion clade</taxon>
        <taxon>NPAAA clade</taxon>
        <taxon>Hologalegina</taxon>
        <taxon>IRL clade</taxon>
        <taxon>Trifolieae</taxon>
        <taxon>Medicago</taxon>
    </lineage>
</organism>
<evidence type="ECO:0000313" key="3">
    <source>
        <dbReference type="Proteomes" id="UP000002051"/>
    </source>
</evidence>
<dbReference type="AlphaFoldDB" id="G7I9H3"/>
<dbReference type="EMBL" id="CM001217">
    <property type="protein sequence ID" value="AES61464.1"/>
    <property type="molecule type" value="Genomic_DNA"/>
</dbReference>
<evidence type="ECO:0000313" key="1">
    <source>
        <dbReference type="EMBL" id="AES61464.1"/>
    </source>
</evidence>
<accession>G7I9H3</accession>
<sequence length="54" mass="6008">MLTFLNSMVHNKGQQSKELESIRVNVGDSCVTSTIQGIQENQCQDVLTSVRKVL</sequence>
<dbReference type="PaxDb" id="3880-AES61464"/>
<reference evidence="1 3" key="2">
    <citation type="journal article" date="2014" name="BMC Genomics">
        <title>An improved genome release (version Mt4.0) for the model legume Medicago truncatula.</title>
        <authorList>
            <person name="Tang H."/>
            <person name="Krishnakumar V."/>
            <person name="Bidwell S."/>
            <person name="Rosen B."/>
            <person name="Chan A."/>
            <person name="Zhou S."/>
            <person name="Gentzbittel L."/>
            <person name="Childs K.L."/>
            <person name="Yandell M."/>
            <person name="Gundlach H."/>
            <person name="Mayer K.F."/>
            <person name="Schwartz D.C."/>
            <person name="Town C.D."/>
        </authorList>
    </citation>
    <scope>GENOME REANNOTATION</scope>
    <source>
        <strain evidence="2 3">cv. Jemalong A17</strain>
    </source>
</reference>
<gene>
    <name evidence="1" type="ordered locus">MTR_1g083980</name>
</gene>
<name>G7I9H3_MEDTR</name>
<protein>
    <submittedName>
        <fullName evidence="1 2">Uncharacterized protein</fullName>
    </submittedName>
</protein>